<dbReference type="InterPro" id="IPR029036">
    <property type="entry name" value="P5CR_dimer"/>
</dbReference>
<keyword evidence="13" id="KW-1185">Reference proteome</keyword>
<dbReference type="InterPro" id="IPR053790">
    <property type="entry name" value="P5CR-like_CS"/>
</dbReference>
<evidence type="ECO:0000256" key="6">
    <source>
        <dbReference type="HAMAP-Rule" id="MF_01925"/>
    </source>
</evidence>
<keyword evidence="6" id="KW-0963">Cytoplasm</keyword>
<dbReference type="Proteomes" id="UP000441585">
    <property type="component" value="Unassembled WGS sequence"/>
</dbReference>
<gene>
    <name evidence="6 12" type="primary">proC</name>
    <name evidence="12" type="ORF">GJU41_16470</name>
</gene>
<name>A0A6I2MCS2_9BACI</name>
<dbReference type="FunFam" id="1.10.3730.10:FF:000001">
    <property type="entry name" value="Pyrroline-5-carboxylate reductase"/>
    <property type="match status" value="1"/>
</dbReference>
<dbReference type="PANTHER" id="PTHR11645">
    <property type="entry name" value="PYRROLINE-5-CARBOXYLATE REDUCTASE"/>
    <property type="match status" value="1"/>
</dbReference>
<comment type="catalytic activity">
    <reaction evidence="6">
        <text>L-proline + NAD(+) = (S)-1-pyrroline-5-carboxylate + NADH + 2 H(+)</text>
        <dbReference type="Rhea" id="RHEA:14105"/>
        <dbReference type="ChEBI" id="CHEBI:15378"/>
        <dbReference type="ChEBI" id="CHEBI:17388"/>
        <dbReference type="ChEBI" id="CHEBI:57540"/>
        <dbReference type="ChEBI" id="CHEBI:57945"/>
        <dbReference type="ChEBI" id="CHEBI:60039"/>
        <dbReference type="EC" id="1.5.1.2"/>
    </reaction>
</comment>
<feature type="binding site" evidence="8">
    <location>
        <begin position="72"/>
        <end position="75"/>
    </location>
    <ligand>
        <name>NADP(+)</name>
        <dbReference type="ChEBI" id="CHEBI:58349"/>
    </ligand>
</feature>
<dbReference type="EC" id="1.5.1.2" evidence="6 7"/>
<evidence type="ECO:0000259" key="10">
    <source>
        <dbReference type="Pfam" id="PF03807"/>
    </source>
</evidence>
<keyword evidence="3 6" id="KW-0521">NADP</keyword>
<evidence type="ECO:0000256" key="7">
    <source>
        <dbReference type="NCBIfam" id="TIGR00112"/>
    </source>
</evidence>
<dbReference type="Gene3D" id="1.10.3730.10">
    <property type="entry name" value="ProC C-terminal domain-like"/>
    <property type="match status" value="1"/>
</dbReference>
<evidence type="ECO:0000256" key="1">
    <source>
        <dbReference type="ARBA" id="ARBA00005525"/>
    </source>
</evidence>
<evidence type="ECO:0000259" key="11">
    <source>
        <dbReference type="Pfam" id="PF14748"/>
    </source>
</evidence>
<dbReference type="GO" id="GO:0005737">
    <property type="term" value="C:cytoplasm"/>
    <property type="evidence" value="ECO:0007669"/>
    <property type="project" value="UniProtKB-SubCell"/>
</dbReference>
<dbReference type="PANTHER" id="PTHR11645:SF49">
    <property type="entry name" value="PYRROLINE-5-CARBOXYLATE REDUCTASE 1"/>
    <property type="match status" value="1"/>
</dbReference>
<dbReference type="EMBL" id="WKKF01000005">
    <property type="protein sequence ID" value="MRX55559.1"/>
    <property type="molecule type" value="Genomic_DNA"/>
</dbReference>
<dbReference type="SUPFAM" id="SSF51735">
    <property type="entry name" value="NAD(P)-binding Rossmann-fold domains"/>
    <property type="match status" value="1"/>
</dbReference>
<evidence type="ECO:0000256" key="3">
    <source>
        <dbReference type="ARBA" id="ARBA00022857"/>
    </source>
</evidence>
<evidence type="ECO:0000313" key="13">
    <source>
        <dbReference type="Proteomes" id="UP000441585"/>
    </source>
</evidence>
<dbReference type="InterPro" id="IPR036291">
    <property type="entry name" value="NAD(P)-bd_dom_sf"/>
</dbReference>
<comment type="pathway">
    <text evidence="6 9">Amino-acid biosynthesis; L-proline biosynthesis; L-proline from L-glutamate 5-semialdehyde: step 1/1.</text>
</comment>
<dbReference type="Pfam" id="PF14748">
    <property type="entry name" value="P5CR_dimer"/>
    <property type="match status" value="1"/>
</dbReference>
<evidence type="ECO:0000256" key="2">
    <source>
        <dbReference type="ARBA" id="ARBA00022650"/>
    </source>
</evidence>
<comment type="function">
    <text evidence="5 6">Catalyzes the reduction of 1-pyrroline-5-carboxylate (PCA) to L-proline.</text>
</comment>
<dbReference type="PIRSF" id="PIRSF000193">
    <property type="entry name" value="Pyrrol-5-carb_rd"/>
    <property type="match status" value="1"/>
</dbReference>
<dbReference type="GO" id="GO:0004735">
    <property type="term" value="F:pyrroline-5-carboxylate reductase activity"/>
    <property type="evidence" value="ECO:0007669"/>
    <property type="project" value="UniProtKB-UniRule"/>
</dbReference>
<dbReference type="InterPro" id="IPR008927">
    <property type="entry name" value="6-PGluconate_DH-like_C_sf"/>
</dbReference>
<evidence type="ECO:0000256" key="5">
    <source>
        <dbReference type="ARBA" id="ARBA00058118"/>
    </source>
</evidence>
<keyword evidence="2 6" id="KW-0641">Proline biosynthesis</keyword>
<evidence type="ECO:0000256" key="8">
    <source>
        <dbReference type="PIRSR" id="PIRSR000193-1"/>
    </source>
</evidence>
<keyword evidence="6 9" id="KW-0028">Amino-acid biosynthesis</keyword>
<dbReference type="PROSITE" id="PS00521">
    <property type="entry name" value="P5CR"/>
    <property type="match status" value="1"/>
</dbReference>
<comment type="caution">
    <text evidence="12">The sequence shown here is derived from an EMBL/GenBank/DDBJ whole genome shotgun (WGS) entry which is preliminary data.</text>
</comment>
<dbReference type="UniPathway" id="UPA00098">
    <property type="reaction ID" value="UER00361"/>
</dbReference>
<dbReference type="HAMAP" id="MF_01925">
    <property type="entry name" value="P5C_reductase"/>
    <property type="match status" value="1"/>
</dbReference>
<dbReference type="InterPro" id="IPR028939">
    <property type="entry name" value="P5C_Rdtase_cat_N"/>
</dbReference>
<feature type="domain" description="Pyrroline-5-carboxylate reductase dimerisation" evidence="11">
    <location>
        <begin position="164"/>
        <end position="268"/>
    </location>
</feature>
<reference evidence="12 13" key="1">
    <citation type="submission" date="2019-11" db="EMBL/GenBank/DDBJ databases">
        <title>Bacillus idriensis genome.</title>
        <authorList>
            <person name="Konopka E.N."/>
            <person name="Newman J.D."/>
        </authorList>
    </citation>
    <scope>NUCLEOTIDE SEQUENCE [LARGE SCALE GENOMIC DNA]</scope>
    <source>
        <strain evidence="12 13">DSM 19097</strain>
    </source>
</reference>
<dbReference type="AlphaFoldDB" id="A0A6I2MCS2"/>
<evidence type="ECO:0000256" key="4">
    <source>
        <dbReference type="ARBA" id="ARBA00023002"/>
    </source>
</evidence>
<accession>A0A6I2MCS2</accession>
<keyword evidence="4 6" id="KW-0560">Oxidoreductase</keyword>
<dbReference type="SUPFAM" id="SSF48179">
    <property type="entry name" value="6-phosphogluconate dehydrogenase C-terminal domain-like"/>
    <property type="match status" value="1"/>
</dbReference>
<sequence length="281" mass="29741">MHMNTIAFVGAGSMAEAIINGLVNGGVCLPEYIKVTNRSSMERLDFLNQAYGVSVTKNKQETVGGASIIILAMKPKDVKAGIESIKDYVDSSQVIISVLAGISSETIRKLFGKELSIVRAMPNTSAALQRSATALACNSAVTADQLKQAAGLFEAIGTVTHVLEHQLDAVTGLSGSGPAYIYYIAEALEKAAEETGLEKETAKALIAQTLLGAAEMLLTSEKEPAVLRKEVTSPGGTTEAGIEKLEEYKVSEAIAACVKKAKERSHELGEIFAKNALKEHT</sequence>
<dbReference type="Gene3D" id="3.40.50.720">
    <property type="entry name" value="NAD(P)-binding Rossmann-like Domain"/>
    <property type="match status" value="1"/>
</dbReference>
<feature type="domain" description="Pyrroline-5-carboxylate reductase catalytic N-terminal" evidence="10">
    <location>
        <begin position="5"/>
        <end position="101"/>
    </location>
</feature>
<comment type="similarity">
    <text evidence="1 6 9">Belongs to the pyrroline-5-carboxylate reductase family.</text>
</comment>
<dbReference type="NCBIfam" id="TIGR00112">
    <property type="entry name" value="proC"/>
    <property type="match status" value="1"/>
</dbReference>
<evidence type="ECO:0000256" key="9">
    <source>
        <dbReference type="RuleBase" id="RU003903"/>
    </source>
</evidence>
<organism evidence="12 13">
    <name type="scientific">Metabacillus idriensis</name>
    <dbReference type="NCBI Taxonomy" id="324768"/>
    <lineage>
        <taxon>Bacteria</taxon>
        <taxon>Bacillati</taxon>
        <taxon>Bacillota</taxon>
        <taxon>Bacilli</taxon>
        <taxon>Bacillales</taxon>
        <taxon>Bacillaceae</taxon>
        <taxon>Metabacillus</taxon>
    </lineage>
</organism>
<dbReference type="Pfam" id="PF03807">
    <property type="entry name" value="F420_oxidored"/>
    <property type="match status" value="1"/>
</dbReference>
<evidence type="ECO:0000313" key="12">
    <source>
        <dbReference type="EMBL" id="MRX55559.1"/>
    </source>
</evidence>
<comment type="subcellular location">
    <subcellularLocation>
        <location evidence="6">Cytoplasm</location>
    </subcellularLocation>
</comment>
<proteinExistence type="inferred from homology"/>
<dbReference type="GO" id="GO:0055129">
    <property type="term" value="P:L-proline biosynthetic process"/>
    <property type="evidence" value="ECO:0007669"/>
    <property type="project" value="UniProtKB-UniRule"/>
</dbReference>
<comment type="catalytic activity">
    <reaction evidence="6 9">
        <text>L-proline + NADP(+) = (S)-1-pyrroline-5-carboxylate + NADPH + 2 H(+)</text>
        <dbReference type="Rhea" id="RHEA:14109"/>
        <dbReference type="ChEBI" id="CHEBI:15378"/>
        <dbReference type="ChEBI" id="CHEBI:17388"/>
        <dbReference type="ChEBI" id="CHEBI:57783"/>
        <dbReference type="ChEBI" id="CHEBI:58349"/>
        <dbReference type="ChEBI" id="CHEBI:60039"/>
        <dbReference type="EC" id="1.5.1.2"/>
    </reaction>
</comment>
<dbReference type="InterPro" id="IPR000304">
    <property type="entry name" value="Pyrroline-COOH_reductase"/>
</dbReference>
<protein>
    <recommendedName>
        <fullName evidence="6 7">Pyrroline-5-carboxylate reductase</fullName>
        <shortName evidence="6">P5C reductase</shortName>
        <shortName evidence="6">P5CR</shortName>
        <ecNumber evidence="6 7">1.5.1.2</ecNumber>
    </recommendedName>
    <alternativeName>
        <fullName evidence="6">PCA reductase</fullName>
    </alternativeName>
</protein>